<sequence length="478" mass="54023">MELSTASHGKASPFAHLTKQKKEFKKGMTSKIQTKESMAVKATSVKVTTKKKLKEEEAPSQYLKEERRCPTLKELKAKVYPFPDSDVPIILNELLAKKVIDLPESKRPEEINKVSDTKYCKFYRVLGHPTSKSFILKEKITMLVSEGKIIIDMDEAVDANQFSVAPNKKKCSSQFGATHVVSSTDETKESKGEHNPTITQEHQTDEKIAPCCATIAFTVDDLLLGYNFSNPAKLGELRDDVTGENIHGLTKSQMRLRYQGYYVATPRFGLGFSLLEPFQISSKKEKEITSSHHTSVEKTKESKEDCATKTKRNLLNKWREMPPSQRTLFFISCGAKRKSLSGKTLLEQENHVSYDVTDNKEIHSVFTSRMERKIVLSITTDGSLKDQREAIKVFLGSQREDSNLIQSSYHITVEEGPHNDDTSVDVQEAPPQLEDGVQSTIDDLKELNHGTLEDPRLTFISGLLTPQEDRRYFKLLVE</sequence>
<feature type="region of interest" description="Disordered" evidence="1">
    <location>
        <begin position="286"/>
        <end position="305"/>
    </location>
</feature>
<gene>
    <name evidence="2" type="ORF">KY290_036729</name>
</gene>
<feature type="region of interest" description="Disordered" evidence="1">
    <location>
        <begin position="1"/>
        <end position="30"/>
    </location>
</feature>
<dbReference type="Proteomes" id="UP000826656">
    <property type="component" value="Unassembled WGS sequence"/>
</dbReference>
<accession>A0ABQ7TTJ3</accession>
<evidence type="ECO:0000313" key="3">
    <source>
        <dbReference type="Proteomes" id="UP000826656"/>
    </source>
</evidence>
<feature type="region of interest" description="Disordered" evidence="1">
    <location>
        <begin position="182"/>
        <end position="203"/>
    </location>
</feature>
<comment type="caution">
    <text evidence="2">The sequence shown here is derived from an EMBL/GenBank/DDBJ whole genome shotgun (WGS) entry which is preliminary data.</text>
</comment>
<proteinExistence type="predicted"/>
<dbReference type="EMBL" id="JAIVGD010000028">
    <property type="protein sequence ID" value="KAH0738024.1"/>
    <property type="molecule type" value="Genomic_DNA"/>
</dbReference>
<reference evidence="2 3" key="1">
    <citation type="journal article" date="2021" name="bioRxiv">
        <title>Chromosome-scale and haplotype-resolved genome assembly of a tetraploid potato cultivar.</title>
        <authorList>
            <person name="Sun H."/>
            <person name="Jiao W.-B."/>
            <person name="Krause K."/>
            <person name="Campoy J.A."/>
            <person name="Goel M."/>
            <person name="Folz-Donahue K."/>
            <person name="Kukat C."/>
            <person name="Huettel B."/>
            <person name="Schneeberger K."/>
        </authorList>
    </citation>
    <scope>NUCLEOTIDE SEQUENCE [LARGE SCALE GENOMIC DNA]</scope>
    <source>
        <strain evidence="2">SolTubOtavaFocal</strain>
        <tissue evidence="2">Leaves</tissue>
    </source>
</reference>
<evidence type="ECO:0000313" key="2">
    <source>
        <dbReference type="EMBL" id="KAH0738024.1"/>
    </source>
</evidence>
<name>A0ABQ7TTJ3_SOLTU</name>
<evidence type="ECO:0000256" key="1">
    <source>
        <dbReference type="SAM" id="MobiDB-lite"/>
    </source>
</evidence>
<keyword evidence="3" id="KW-1185">Reference proteome</keyword>
<feature type="compositionally biased region" description="Basic and acidic residues" evidence="1">
    <location>
        <begin position="185"/>
        <end position="194"/>
    </location>
</feature>
<protein>
    <submittedName>
        <fullName evidence="2">Uncharacterized protein</fullName>
    </submittedName>
</protein>
<organism evidence="2 3">
    <name type="scientific">Solanum tuberosum</name>
    <name type="common">Potato</name>
    <dbReference type="NCBI Taxonomy" id="4113"/>
    <lineage>
        <taxon>Eukaryota</taxon>
        <taxon>Viridiplantae</taxon>
        <taxon>Streptophyta</taxon>
        <taxon>Embryophyta</taxon>
        <taxon>Tracheophyta</taxon>
        <taxon>Spermatophyta</taxon>
        <taxon>Magnoliopsida</taxon>
        <taxon>eudicotyledons</taxon>
        <taxon>Gunneridae</taxon>
        <taxon>Pentapetalae</taxon>
        <taxon>asterids</taxon>
        <taxon>lamiids</taxon>
        <taxon>Solanales</taxon>
        <taxon>Solanaceae</taxon>
        <taxon>Solanoideae</taxon>
        <taxon>Solaneae</taxon>
        <taxon>Solanum</taxon>
    </lineage>
</organism>